<evidence type="ECO:0000313" key="4">
    <source>
        <dbReference type="Proteomes" id="UP000549971"/>
    </source>
</evidence>
<accession>A0A7W9MS37</accession>
<name>A0A7W9MS37_9ACTN</name>
<evidence type="ECO:0008006" key="5">
    <source>
        <dbReference type="Google" id="ProtNLM"/>
    </source>
</evidence>
<proteinExistence type="predicted"/>
<feature type="signal peptide" evidence="2">
    <location>
        <begin position="1"/>
        <end position="28"/>
    </location>
</feature>
<dbReference type="EMBL" id="JACHMY010000001">
    <property type="protein sequence ID" value="MBB5833747.1"/>
    <property type="molecule type" value="Genomic_DNA"/>
</dbReference>
<organism evidence="3 4">
    <name type="scientific">Kribbella italica</name>
    <dbReference type="NCBI Taxonomy" id="1540520"/>
    <lineage>
        <taxon>Bacteria</taxon>
        <taxon>Bacillati</taxon>
        <taxon>Actinomycetota</taxon>
        <taxon>Actinomycetes</taxon>
        <taxon>Propionibacteriales</taxon>
        <taxon>Kribbellaceae</taxon>
        <taxon>Kribbella</taxon>
    </lineage>
</organism>
<evidence type="ECO:0000313" key="3">
    <source>
        <dbReference type="EMBL" id="MBB5833747.1"/>
    </source>
</evidence>
<protein>
    <recommendedName>
        <fullName evidence="5">Lipoprotein</fullName>
    </recommendedName>
</protein>
<dbReference type="RefSeq" id="WP_184793602.1">
    <property type="nucleotide sequence ID" value="NZ_JACHMY010000001.1"/>
</dbReference>
<feature type="compositionally biased region" description="Pro residues" evidence="1">
    <location>
        <begin position="33"/>
        <end position="43"/>
    </location>
</feature>
<evidence type="ECO:0000256" key="1">
    <source>
        <dbReference type="SAM" id="MobiDB-lite"/>
    </source>
</evidence>
<feature type="region of interest" description="Disordered" evidence="1">
    <location>
        <begin position="21"/>
        <end position="50"/>
    </location>
</feature>
<reference evidence="3 4" key="1">
    <citation type="submission" date="2020-08" db="EMBL/GenBank/DDBJ databases">
        <title>Sequencing the genomes of 1000 actinobacteria strains.</title>
        <authorList>
            <person name="Klenk H.-P."/>
        </authorList>
    </citation>
    <scope>NUCLEOTIDE SEQUENCE [LARGE SCALE GENOMIC DNA]</scope>
    <source>
        <strain evidence="3 4">DSM 28967</strain>
    </source>
</reference>
<dbReference type="AlphaFoldDB" id="A0A7W9MS37"/>
<dbReference type="Proteomes" id="UP000549971">
    <property type="component" value="Unassembled WGS sequence"/>
</dbReference>
<feature type="chain" id="PRO_5038690511" description="Lipoprotein" evidence="2">
    <location>
        <begin position="29"/>
        <end position="199"/>
    </location>
</feature>
<keyword evidence="2" id="KW-0732">Signal</keyword>
<evidence type="ECO:0000256" key="2">
    <source>
        <dbReference type="SAM" id="SignalP"/>
    </source>
</evidence>
<keyword evidence="4" id="KW-1185">Reference proteome</keyword>
<comment type="caution">
    <text evidence="3">The sequence shown here is derived from an EMBL/GenBank/DDBJ whole genome shotgun (WGS) entry which is preliminary data.</text>
</comment>
<sequence length="199" mass="21359">MPRRHTLAAATLLLTLPLASCTSSSPEAGRPDTTPPLSTPIPSAPTTSQWTEEEQAAIDAAKVRYASARRAVDTTLHDPRKSDRTALTRAGNGGTWLIDVLGEIKFQRENGWYQTGFVQIGSVSVDSVKLTLEQPEVRLTACIDSSKVTTNLRSTGKPIPDSGNDGDRHVATAKLVFAQALDEKAKAWFLVEEKGGGTC</sequence>
<gene>
    <name evidence="3" type="ORF">HDA39_000481</name>
</gene>